<dbReference type="RefSeq" id="WP_228085468.1">
    <property type="nucleotide sequence ID" value="NZ_JACVHL010000002.1"/>
</dbReference>
<protein>
    <submittedName>
        <fullName evidence="3">Uncharacterized protein</fullName>
    </submittedName>
</protein>
<evidence type="ECO:0000256" key="2">
    <source>
        <dbReference type="SAM" id="SignalP"/>
    </source>
</evidence>
<evidence type="ECO:0000256" key="1">
    <source>
        <dbReference type="SAM" id="Coils"/>
    </source>
</evidence>
<evidence type="ECO:0000313" key="4">
    <source>
        <dbReference type="Proteomes" id="UP000726777"/>
    </source>
</evidence>
<feature type="coiled-coil region" evidence="1">
    <location>
        <begin position="260"/>
        <end position="292"/>
    </location>
</feature>
<evidence type="ECO:0000313" key="3">
    <source>
        <dbReference type="EMBL" id="MCC3803793.1"/>
    </source>
</evidence>
<organism evidence="3 4">
    <name type="scientific">Vibrio parahaemolyticus</name>
    <dbReference type="NCBI Taxonomy" id="670"/>
    <lineage>
        <taxon>Bacteria</taxon>
        <taxon>Pseudomonadati</taxon>
        <taxon>Pseudomonadota</taxon>
        <taxon>Gammaproteobacteria</taxon>
        <taxon>Vibrionales</taxon>
        <taxon>Vibrionaceae</taxon>
        <taxon>Vibrio</taxon>
    </lineage>
</organism>
<feature type="signal peptide" evidence="2">
    <location>
        <begin position="1"/>
        <end position="22"/>
    </location>
</feature>
<comment type="caution">
    <text evidence="3">The sequence shown here is derived from an EMBL/GenBank/DDBJ whole genome shotgun (WGS) entry which is preliminary data.</text>
</comment>
<dbReference type="Proteomes" id="UP000726777">
    <property type="component" value="Unassembled WGS sequence"/>
</dbReference>
<keyword evidence="1" id="KW-0175">Coiled coil</keyword>
<dbReference type="EMBL" id="JACVHL010000002">
    <property type="protein sequence ID" value="MCC3803793.1"/>
    <property type="molecule type" value="Genomic_DNA"/>
</dbReference>
<accession>A0A9Q3U7T5</accession>
<reference evidence="3" key="1">
    <citation type="submission" date="2020-09" db="EMBL/GenBank/DDBJ databases">
        <title>Genome sequence of Vibrio parahaemolyticus isolates.</title>
        <authorList>
            <person name="Hammerl J.A."/>
            <person name="Strauch E."/>
        </authorList>
    </citation>
    <scope>NUCLEOTIDE SEQUENCE</scope>
    <source>
        <strain evidence="3">17-VB00146</strain>
    </source>
</reference>
<gene>
    <name evidence="3" type="ORF">IB292_01965</name>
</gene>
<proteinExistence type="predicted"/>
<name>A0A9Q3U7T5_VIBPH</name>
<feature type="chain" id="PRO_5040514978" evidence="2">
    <location>
        <begin position="23"/>
        <end position="425"/>
    </location>
</feature>
<sequence>MLKKTFIALAVSGATMSGTAIAEANLPDMFTAPAAQSENIKREITEAERKALDAAILNATADNLPVGNEVLKTGKMPVVDQQGRLTQIAQNFEDKNGTAITSTPAVSQSKGVEVAEGDEISPYPKFNSAVNTTPPAQTVNQALESQNMLLDKAMEIYTPEVKLTLAPGEPTSITVGLAQPNKISFNFEELDVRTTNTTMPLIIEGGDLYVTPTSLDEPVGILVGESGVPESQVNILLLPAPVPQIIGEVHVKMSAQMRNKRKAIHEKAEKERLAAEAELKEVEKALERGDSKLHKGNDPYVSRIVDLLVEVAKEDIPKGFSLNLNVAESDKYPCDTSKLIVHHETVMQLESNKEIIDIVKVTNDINGYRSIEDEYCIKPGVLAAATYKKSHLAPGESTEVYVLRDKNFKQKFLQEQSRKRPSVSH</sequence>
<keyword evidence="2" id="KW-0732">Signal</keyword>
<dbReference type="AlphaFoldDB" id="A0A9Q3U7T5"/>